<evidence type="ECO:0000259" key="1">
    <source>
        <dbReference type="PROSITE" id="PS50943"/>
    </source>
</evidence>
<dbReference type="EMBL" id="CP069534">
    <property type="protein sequence ID" value="QRP71192.1"/>
    <property type="molecule type" value="Genomic_DNA"/>
</dbReference>
<feature type="domain" description="HTH cro/C1-type" evidence="1">
    <location>
        <begin position="26"/>
        <end position="86"/>
    </location>
</feature>
<dbReference type="Pfam" id="PF01381">
    <property type="entry name" value="HTH_3"/>
    <property type="match status" value="1"/>
</dbReference>
<dbReference type="PROSITE" id="PS50943">
    <property type="entry name" value="HTH_CROC1"/>
    <property type="match status" value="1"/>
</dbReference>
<dbReference type="GO" id="GO:0003677">
    <property type="term" value="F:DNA binding"/>
    <property type="evidence" value="ECO:0007669"/>
    <property type="project" value="InterPro"/>
</dbReference>
<dbReference type="SMART" id="SM00530">
    <property type="entry name" value="HTH_XRE"/>
    <property type="match status" value="1"/>
</dbReference>
<name>A0AAX1L9Q4_9CORY</name>
<dbReference type="Proteomes" id="UP000617681">
    <property type="component" value="Chromosome"/>
</dbReference>
<protein>
    <submittedName>
        <fullName evidence="2">Helix-turn-helix transcriptional regulator</fullName>
    </submittedName>
</protein>
<dbReference type="CDD" id="cd00093">
    <property type="entry name" value="HTH_XRE"/>
    <property type="match status" value="1"/>
</dbReference>
<organism evidence="2 3">
    <name type="scientific">Corynebacterium glucuronolyticum</name>
    <dbReference type="NCBI Taxonomy" id="39791"/>
    <lineage>
        <taxon>Bacteria</taxon>
        <taxon>Bacillati</taxon>
        <taxon>Actinomycetota</taxon>
        <taxon>Actinomycetes</taxon>
        <taxon>Mycobacteriales</taxon>
        <taxon>Corynebacteriaceae</taxon>
        <taxon>Corynebacterium</taxon>
    </lineage>
</organism>
<dbReference type="InterPro" id="IPR001387">
    <property type="entry name" value="Cro/C1-type_HTH"/>
</dbReference>
<gene>
    <name evidence="2" type="ORF">I6J21_03300</name>
</gene>
<reference evidence="2" key="1">
    <citation type="submission" date="2021-02" db="EMBL/GenBank/DDBJ databases">
        <title>FDA dAtabase for Regulatory Grade micrObial Sequences (FDA-ARGOS): Supporting development and validation of Infectious Disease Dx tests.</title>
        <authorList>
            <person name="Sproer C."/>
            <person name="Gronow S."/>
            <person name="Severitt S."/>
            <person name="Schroder I."/>
            <person name="Tallon L."/>
            <person name="Sadzewicz L."/>
            <person name="Zhao X."/>
            <person name="Boylan J."/>
            <person name="Ott S."/>
            <person name="Bowen H."/>
            <person name="Vavikolanu K."/>
            <person name="Mehta A."/>
            <person name="Aluvathingal J."/>
            <person name="Nadendla S."/>
            <person name="Lowell S."/>
            <person name="Myers T."/>
            <person name="Yan Y."/>
            <person name="Sichtig H."/>
        </authorList>
    </citation>
    <scope>NUCLEOTIDE SEQUENCE</scope>
    <source>
        <strain evidence="2">FDAARGOS_1191</strain>
    </source>
</reference>
<dbReference type="InterPro" id="IPR010982">
    <property type="entry name" value="Lambda_DNA-bd_dom_sf"/>
</dbReference>
<evidence type="ECO:0000313" key="3">
    <source>
        <dbReference type="Proteomes" id="UP000617681"/>
    </source>
</evidence>
<evidence type="ECO:0000313" key="2">
    <source>
        <dbReference type="EMBL" id="QRP71192.1"/>
    </source>
</evidence>
<proteinExistence type="predicted"/>
<accession>A0AAX1L9Q4</accession>
<dbReference type="Gene3D" id="1.10.260.40">
    <property type="entry name" value="lambda repressor-like DNA-binding domains"/>
    <property type="match status" value="1"/>
</dbReference>
<dbReference type="AlphaFoldDB" id="A0AAX1L9Q4"/>
<dbReference type="SUPFAM" id="SSF47413">
    <property type="entry name" value="lambda repressor-like DNA-binding domains"/>
    <property type="match status" value="1"/>
</dbReference>
<sequence>MHHECVDVNSDLFYWPSYGLELGKRLRILRNMRGLTQERLGELSGYTRNQVSNLERNQNRAQHPSNPSMKMIYSLALALNVPPAVLLPRANQQVQQRCEQDDYPSLSVNLTWPQTAQDVARFSVSHLTSGAPGAGTADDPSYDVQLIRPKGLSDEEWRTLSDAVDTLSAAEKKLLDVLRGLDD</sequence>